<comment type="caution">
    <text evidence="7">The sequence shown here is derived from an EMBL/GenBank/DDBJ whole genome shotgun (WGS) entry which is preliminary data.</text>
</comment>
<dbReference type="SUPFAM" id="SSF46626">
    <property type="entry name" value="Cytochrome c"/>
    <property type="match status" value="2"/>
</dbReference>
<dbReference type="PANTHER" id="PTHR30600:SF9">
    <property type="entry name" value="BLR7738 PROTEIN"/>
    <property type="match status" value="1"/>
</dbReference>
<evidence type="ECO:0000256" key="1">
    <source>
        <dbReference type="ARBA" id="ARBA00022617"/>
    </source>
</evidence>
<evidence type="ECO:0000256" key="3">
    <source>
        <dbReference type="ARBA" id="ARBA00023004"/>
    </source>
</evidence>
<evidence type="ECO:0000313" key="8">
    <source>
        <dbReference type="Proteomes" id="UP001209755"/>
    </source>
</evidence>
<dbReference type="PROSITE" id="PS51007">
    <property type="entry name" value="CYTC"/>
    <property type="match status" value="1"/>
</dbReference>
<keyword evidence="3 4" id="KW-0408">Iron</keyword>
<accession>A0ABT3H8L8</accession>
<evidence type="ECO:0000256" key="4">
    <source>
        <dbReference type="PROSITE-ProRule" id="PRU00433"/>
    </source>
</evidence>
<dbReference type="Proteomes" id="UP001209755">
    <property type="component" value="Unassembled WGS sequence"/>
</dbReference>
<dbReference type="NCBIfam" id="NF040606">
    <property type="entry name" value="CytoC_perox"/>
    <property type="match status" value="1"/>
</dbReference>
<dbReference type="InterPro" id="IPR036909">
    <property type="entry name" value="Cyt_c-like_dom_sf"/>
</dbReference>
<feature type="signal peptide" evidence="5">
    <location>
        <begin position="1"/>
        <end position="23"/>
    </location>
</feature>
<evidence type="ECO:0000313" key="7">
    <source>
        <dbReference type="EMBL" id="MCW2306709.1"/>
    </source>
</evidence>
<sequence>MKHRLGLLIVAAVLTAPTTFATAQGEVVKQLQGWDANLRTLFYHTPQGSHMMQADLFAALEQPGGGGRFADSNYLAQFGFLPPDGPSTLNPNGYPIGFAIEERANQVGLTCAACHTAEVEVNGERIRIDGAPAHLDFDSFYQALATTVRLNAVSDALFERFAANFGAAEKDKQALRTRLRSASLKLTGGSVLRRPALASGYGRVDALTQIVNSLAVTDQSAPQNMYPVAAPTSYPPLWLTPDLEFVQWVPIAASPIARNGGQVLGVFGNSNMLPDAGADAFSSSILLKELTELEDWLKILKPPVWDEDLMGPIDADLRDKGAELFRENCAACHNMAPYRRTDPAVNYFKETFIEIGRVDYSVVGTDPAYVLSLLTRRVETNTTTAPLFNGASEVPAASFFAATVQANLGRAIAEAQLTQEEFFELNGKRFTKSDDGKPIPYSPQWPPTYLKASPLAGVWATGPYLHNGSVPTVYELLSPVEERRKVFWTGGRALDLRRLGYSSGDAPGRFRFDTSLPGNGNGGHLYPPGGLVHDERMAIVEYLKSQ</sequence>
<dbReference type="Gene3D" id="1.10.760.10">
    <property type="entry name" value="Cytochrome c-like domain"/>
    <property type="match status" value="1"/>
</dbReference>
<gene>
    <name evidence="7" type="ORF">M2319_001028</name>
</gene>
<feature type="domain" description="Cytochrome c" evidence="6">
    <location>
        <begin position="316"/>
        <end position="546"/>
    </location>
</feature>
<dbReference type="InterPro" id="IPR047758">
    <property type="entry name" value="CytoC_perox"/>
</dbReference>
<dbReference type="EMBL" id="JAOQNS010000002">
    <property type="protein sequence ID" value="MCW2306709.1"/>
    <property type="molecule type" value="Genomic_DNA"/>
</dbReference>
<organism evidence="7 8">
    <name type="scientific">Rhodobium gokarnense</name>
    <dbReference type="NCBI Taxonomy" id="364296"/>
    <lineage>
        <taxon>Bacteria</taxon>
        <taxon>Pseudomonadati</taxon>
        <taxon>Pseudomonadota</taxon>
        <taxon>Alphaproteobacteria</taxon>
        <taxon>Hyphomicrobiales</taxon>
        <taxon>Rhodobiaceae</taxon>
        <taxon>Rhodobium</taxon>
    </lineage>
</organism>
<feature type="chain" id="PRO_5046979757" evidence="5">
    <location>
        <begin position="24"/>
        <end position="546"/>
    </location>
</feature>
<evidence type="ECO:0000256" key="2">
    <source>
        <dbReference type="ARBA" id="ARBA00022723"/>
    </source>
</evidence>
<dbReference type="InterPro" id="IPR009056">
    <property type="entry name" value="Cyt_c-like_dom"/>
</dbReference>
<dbReference type="InterPro" id="IPR051395">
    <property type="entry name" value="Cytochrome_c_Peroxidase/MauG"/>
</dbReference>
<proteinExistence type="predicted"/>
<keyword evidence="1 4" id="KW-0349">Heme</keyword>
<evidence type="ECO:0000259" key="6">
    <source>
        <dbReference type="PROSITE" id="PS51007"/>
    </source>
</evidence>
<keyword evidence="2 4" id="KW-0479">Metal-binding</keyword>
<dbReference type="Pfam" id="PF21419">
    <property type="entry name" value="RoxA-like_Cyt-c"/>
    <property type="match status" value="1"/>
</dbReference>
<dbReference type="PANTHER" id="PTHR30600">
    <property type="entry name" value="CYTOCHROME C PEROXIDASE-RELATED"/>
    <property type="match status" value="1"/>
</dbReference>
<protein>
    <submittedName>
        <fullName evidence="7">Mono/diheme cytochrome c family protein</fullName>
    </submittedName>
</protein>
<evidence type="ECO:0000256" key="5">
    <source>
        <dbReference type="SAM" id="SignalP"/>
    </source>
</evidence>
<keyword evidence="5" id="KW-0732">Signal</keyword>
<keyword evidence="8" id="KW-1185">Reference proteome</keyword>
<name>A0ABT3H8L8_9HYPH</name>
<reference evidence="8" key="1">
    <citation type="submission" date="2023-07" db="EMBL/GenBank/DDBJ databases">
        <title>Genome sequencing of Purple Non-Sulfur Bacteria from various extreme environments.</title>
        <authorList>
            <person name="Mayer M."/>
        </authorList>
    </citation>
    <scope>NUCLEOTIDE SEQUENCE [LARGE SCALE GENOMIC DNA]</scope>
    <source>
        <strain evidence="8">DSM 17935</strain>
    </source>
</reference>
<dbReference type="RefSeq" id="WP_264600367.1">
    <property type="nucleotide sequence ID" value="NZ_JAOQNS010000002.1"/>
</dbReference>